<organism evidence="2 3">
    <name type="scientific">Melanomma pulvis-pyrius CBS 109.77</name>
    <dbReference type="NCBI Taxonomy" id="1314802"/>
    <lineage>
        <taxon>Eukaryota</taxon>
        <taxon>Fungi</taxon>
        <taxon>Dikarya</taxon>
        <taxon>Ascomycota</taxon>
        <taxon>Pezizomycotina</taxon>
        <taxon>Dothideomycetes</taxon>
        <taxon>Pleosporomycetidae</taxon>
        <taxon>Pleosporales</taxon>
        <taxon>Melanommataceae</taxon>
        <taxon>Melanomma</taxon>
    </lineage>
</organism>
<accession>A0A6A6XG34</accession>
<sequence>MALAQSLVLYRPSTALATVSTSPSHALALSTRLFTQQTGTAIATELLYRLLLDVLNRLLSQLQRFATQRLDQLGSFLEQRARERQAARLEDEAAVASGRLQIVEQVGKVALERGFVHACPMTGKAAEGPRARPGPPRVGMWRE</sequence>
<dbReference type="Proteomes" id="UP000799757">
    <property type="component" value="Unassembled WGS sequence"/>
</dbReference>
<dbReference type="EMBL" id="MU001856">
    <property type="protein sequence ID" value="KAF2795530.1"/>
    <property type="molecule type" value="Genomic_DNA"/>
</dbReference>
<gene>
    <name evidence="2" type="ORF">K505DRAFT_11801</name>
</gene>
<protein>
    <submittedName>
        <fullName evidence="2">Uncharacterized protein</fullName>
    </submittedName>
</protein>
<dbReference type="AlphaFoldDB" id="A0A6A6XG34"/>
<evidence type="ECO:0000313" key="2">
    <source>
        <dbReference type="EMBL" id="KAF2795530.1"/>
    </source>
</evidence>
<evidence type="ECO:0000313" key="3">
    <source>
        <dbReference type="Proteomes" id="UP000799757"/>
    </source>
</evidence>
<name>A0A6A6XG34_9PLEO</name>
<feature type="region of interest" description="Disordered" evidence="1">
    <location>
        <begin position="123"/>
        <end position="143"/>
    </location>
</feature>
<evidence type="ECO:0000256" key="1">
    <source>
        <dbReference type="SAM" id="MobiDB-lite"/>
    </source>
</evidence>
<proteinExistence type="predicted"/>
<keyword evidence="3" id="KW-1185">Reference proteome</keyword>
<reference evidence="2" key="1">
    <citation type="journal article" date="2020" name="Stud. Mycol.">
        <title>101 Dothideomycetes genomes: a test case for predicting lifestyles and emergence of pathogens.</title>
        <authorList>
            <person name="Haridas S."/>
            <person name="Albert R."/>
            <person name="Binder M."/>
            <person name="Bloem J."/>
            <person name="Labutti K."/>
            <person name="Salamov A."/>
            <person name="Andreopoulos B."/>
            <person name="Baker S."/>
            <person name="Barry K."/>
            <person name="Bills G."/>
            <person name="Bluhm B."/>
            <person name="Cannon C."/>
            <person name="Castanera R."/>
            <person name="Culley D."/>
            <person name="Daum C."/>
            <person name="Ezra D."/>
            <person name="Gonzalez J."/>
            <person name="Henrissat B."/>
            <person name="Kuo A."/>
            <person name="Liang C."/>
            <person name="Lipzen A."/>
            <person name="Lutzoni F."/>
            <person name="Magnuson J."/>
            <person name="Mondo S."/>
            <person name="Nolan M."/>
            <person name="Ohm R."/>
            <person name="Pangilinan J."/>
            <person name="Park H.-J."/>
            <person name="Ramirez L."/>
            <person name="Alfaro M."/>
            <person name="Sun H."/>
            <person name="Tritt A."/>
            <person name="Yoshinaga Y."/>
            <person name="Zwiers L.-H."/>
            <person name="Turgeon B."/>
            <person name="Goodwin S."/>
            <person name="Spatafora J."/>
            <person name="Crous P."/>
            <person name="Grigoriev I."/>
        </authorList>
    </citation>
    <scope>NUCLEOTIDE SEQUENCE</scope>
    <source>
        <strain evidence="2">CBS 109.77</strain>
    </source>
</reference>
<dbReference type="OrthoDB" id="3944805at2759"/>